<dbReference type="Proteomes" id="UP000515156">
    <property type="component" value="Chromosome 5"/>
</dbReference>
<dbReference type="GO" id="GO:0031514">
    <property type="term" value="C:motile cilium"/>
    <property type="evidence" value="ECO:0007669"/>
    <property type="project" value="UniProtKB-SubCell"/>
</dbReference>
<dbReference type="InParanoid" id="A0A6P7Y984"/>
<dbReference type="GeneID" id="115470385"/>
<keyword evidence="2" id="KW-0597">Phosphoprotein</keyword>
<evidence type="ECO:0000256" key="7">
    <source>
        <dbReference type="ARBA" id="ARBA00035651"/>
    </source>
</evidence>
<keyword evidence="6" id="KW-0966">Cell projection</keyword>
<dbReference type="SUPFAM" id="SSF47391">
    <property type="entry name" value="Dimerization-anchoring domain of cAMP-dependent PK regulatory subunit"/>
    <property type="match status" value="1"/>
</dbReference>
<dbReference type="AlphaFoldDB" id="A0A6P7Y984"/>
<dbReference type="InterPro" id="IPR047844">
    <property type="entry name" value="ROP_DD"/>
</dbReference>
<dbReference type="GO" id="GO:0048240">
    <property type="term" value="P:sperm capacitation"/>
    <property type="evidence" value="ECO:0007669"/>
    <property type="project" value="TreeGrafter"/>
</dbReference>
<dbReference type="PANTHER" id="PTHR14952:SF12">
    <property type="entry name" value="ROPPORIN-1B"/>
    <property type="match status" value="1"/>
</dbReference>
<dbReference type="GO" id="GO:0005737">
    <property type="term" value="C:cytoplasm"/>
    <property type="evidence" value="ECO:0007669"/>
    <property type="project" value="TreeGrafter"/>
</dbReference>
<dbReference type="RefSeq" id="XP_030059364.1">
    <property type="nucleotide sequence ID" value="XM_030203504.1"/>
</dbReference>
<dbReference type="OrthoDB" id="10067602at2759"/>
<keyword evidence="5" id="KW-0969">Cilium</keyword>
<evidence type="ECO:0000313" key="9">
    <source>
        <dbReference type="Proteomes" id="UP000515156"/>
    </source>
</evidence>
<evidence type="ECO:0000256" key="5">
    <source>
        <dbReference type="ARBA" id="ARBA00023069"/>
    </source>
</evidence>
<evidence type="ECO:0000256" key="4">
    <source>
        <dbReference type="ARBA" id="ARBA00022846"/>
    </source>
</evidence>
<keyword evidence="9" id="KW-1185">Reference proteome</keyword>
<evidence type="ECO:0000256" key="2">
    <source>
        <dbReference type="ARBA" id="ARBA00022553"/>
    </source>
</evidence>
<gene>
    <name evidence="10" type="primary">LOC115470385</name>
</gene>
<name>A0A6P7Y984_9AMPH</name>
<comment type="function">
    <text evidence="8">Important for male fertility. With ROPN1L, involved in fibrous sheath integrity and sperm motility, plays a role in PKA-dependent signaling processes required for spermatozoa capacitation.</text>
</comment>
<reference evidence="10" key="1">
    <citation type="submission" date="2025-08" db="UniProtKB">
        <authorList>
            <consortium name="RefSeq"/>
        </authorList>
    </citation>
    <scope>IDENTIFICATION</scope>
</reference>
<evidence type="ECO:0000256" key="6">
    <source>
        <dbReference type="ARBA" id="ARBA00023273"/>
    </source>
</evidence>
<keyword evidence="3" id="KW-0832">Ubl conjugation</keyword>
<dbReference type="KEGG" id="muo:115470385"/>
<protein>
    <submittedName>
        <fullName evidence="10">Ropporin-1-like</fullName>
    </submittedName>
</protein>
<dbReference type="PANTHER" id="PTHR14952">
    <property type="entry name" value="ROPPORIN-1-LIKE PROTEIN"/>
    <property type="match status" value="1"/>
</dbReference>
<accession>A0A6P7Y984</accession>
<dbReference type="Gene3D" id="1.20.890.10">
    <property type="entry name" value="cAMP-dependent protein kinase regulatory subunit, dimerization-anchoring domain"/>
    <property type="match status" value="1"/>
</dbReference>
<dbReference type="CDD" id="cd23019">
    <property type="entry name" value="DD_ROP"/>
    <property type="match status" value="1"/>
</dbReference>
<comment type="similarity">
    <text evidence="7">Belongs to the ropporin family.</text>
</comment>
<organism evidence="9 10">
    <name type="scientific">Microcaecilia unicolor</name>
    <dbReference type="NCBI Taxonomy" id="1415580"/>
    <lineage>
        <taxon>Eukaryota</taxon>
        <taxon>Metazoa</taxon>
        <taxon>Chordata</taxon>
        <taxon>Craniata</taxon>
        <taxon>Vertebrata</taxon>
        <taxon>Euteleostomi</taxon>
        <taxon>Amphibia</taxon>
        <taxon>Gymnophiona</taxon>
        <taxon>Siphonopidae</taxon>
        <taxon>Microcaecilia</taxon>
    </lineage>
</organism>
<comment type="subcellular location">
    <subcellularLocation>
        <location evidence="1">Cell projection</location>
        <location evidence="1">Cilium</location>
        <location evidence="1">Flagellum</location>
    </subcellularLocation>
</comment>
<proteinExistence type="inferred from homology"/>
<sequence length="287" mass="32541">MDTPTPTNICKDPNVGELKTEIRSSIHRLDQKLNDVITAVCCLKNKVETVVMKTDYLQRGLCPPEDEQKSKGFAKMPQPDKPLVIPPELPELLKQFTQAAIRTRPPDLIQWSATYFTALQNGDPLPIKEQPERISLSDWAVLTPELLKLLHTKLAGRLTIETSELLDMWKAQNLPIDLFESIIIVGRLAEEVEWLKFFVLACSSLGVTIAKTLKIACEILSTERESGQPRIPFSTFQFLYTFLADVDGEVSRTQVNRMLTYLHQEIIGPDELIKVSDFINNPKVRLE</sequence>
<evidence type="ECO:0000256" key="8">
    <source>
        <dbReference type="ARBA" id="ARBA00037541"/>
    </source>
</evidence>
<evidence type="ECO:0000256" key="1">
    <source>
        <dbReference type="ARBA" id="ARBA00004230"/>
    </source>
</evidence>
<keyword evidence="4" id="KW-0282">Flagellum</keyword>
<dbReference type="FunCoup" id="A0A6P7Y984">
    <property type="interactions" value="5"/>
</dbReference>
<evidence type="ECO:0000313" key="10">
    <source>
        <dbReference type="RefSeq" id="XP_030059364.1"/>
    </source>
</evidence>
<evidence type="ECO:0000256" key="3">
    <source>
        <dbReference type="ARBA" id="ARBA00022843"/>
    </source>
</evidence>